<organism evidence="8 9">
    <name type="scientific">[Ruminococcus] lactaris</name>
    <dbReference type="NCBI Taxonomy" id="46228"/>
    <lineage>
        <taxon>Bacteria</taxon>
        <taxon>Bacillati</taxon>
        <taxon>Bacillota</taxon>
        <taxon>Clostridia</taxon>
        <taxon>Lachnospirales</taxon>
        <taxon>Lachnospiraceae</taxon>
        <taxon>Mediterraneibacter</taxon>
    </lineage>
</organism>
<dbReference type="PRINTS" id="PR00105">
    <property type="entry name" value="C5METTRFRASE"/>
</dbReference>
<dbReference type="PROSITE" id="PS00094">
    <property type="entry name" value="C5_MTASE_1"/>
    <property type="match status" value="1"/>
</dbReference>
<dbReference type="InterPro" id="IPR001525">
    <property type="entry name" value="C5_MeTfrase"/>
</dbReference>
<accession>A0A414P1K9</accession>
<evidence type="ECO:0000256" key="2">
    <source>
        <dbReference type="ARBA" id="ARBA00022679"/>
    </source>
</evidence>
<protein>
    <recommendedName>
        <fullName evidence="7">Cytosine-specific methyltransferase</fullName>
        <ecNumber evidence="7">2.1.1.37</ecNumber>
    </recommendedName>
</protein>
<comment type="catalytic activity">
    <reaction evidence="7">
        <text>a 2'-deoxycytidine in DNA + S-adenosyl-L-methionine = a 5-methyl-2'-deoxycytidine in DNA + S-adenosyl-L-homocysteine + H(+)</text>
        <dbReference type="Rhea" id="RHEA:13681"/>
        <dbReference type="Rhea" id="RHEA-COMP:11369"/>
        <dbReference type="Rhea" id="RHEA-COMP:11370"/>
        <dbReference type="ChEBI" id="CHEBI:15378"/>
        <dbReference type="ChEBI" id="CHEBI:57856"/>
        <dbReference type="ChEBI" id="CHEBI:59789"/>
        <dbReference type="ChEBI" id="CHEBI:85452"/>
        <dbReference type="ChEBI" id="CHEBI:85454"/>
        <dbReference type="EC" id="2.1.1.37"/>
    </reaction>
</comment>
<evidence type="ECO:0000256" key="3">
    <source>
        <dbReference type="ARBA" id="ARBA00022691"/>
    </source>
</evidence>
<dbReference type="RefSeq" id="WP_118213188.1">
    <property type="nucleotide sequence ID" value="NZ_CAUFBW010000031.1"/>
</dbReference>
<reference evidence="8 9" key="1">
    <citation type="submission" date="2018-08" db="EMBL/GenBank/DDBJ databases">
        <title>A genome reference for cultivated species of the human gut microbiota.</title>
        <authorList>
            <person name="Zou Y."/>
            <person name="Xue W."/>
            <person name="Luo G."/>
        </authorList>
    </citation>
    <scope>NUCLEOTIDE SEQUENCE [LARGE SCALE GENOMIC DNA]</scope>
    <source>
        <strain evidence="8 9">AM25-1LB</strain>
    </source>
</reference>
<dbReference type="InterPro" id="IPR029063">
    <property type="entry name" value="SAM-dependent_MTases_sf"/>
</dbReference>
<proteinExistence type="inferred from homology"/>
<evidence type="ECO:0000313" key="8">
    <source>
        <dbReference type="EMBL" id="RHF57533.1"/>
    </source>
</evidence>
<dbReference type="GO" id="GO:0003886">
    <property type="term" value="F:DNA (cytosine-5-)-methyltransferase activity"/>
    <property type="evidence" value="ECO:0007669"/>
    <property type="project" value="UniProtKB-EC"/>
</dbReference>
<keyword evidence="2 5" id="KW-0808">Transferase</keyword>
<dbReference type="GO" id="GO:0032259">
    <property type="term" value="P:methylation"/>
    <property type="evidence" value="ECO:0007669"/>
    <property type="project" value="UniProtKB-KW"/>
</dbReference>
<dbReference type="EMBL" id="QRHG01000041">
    <property type="protein sequence ID" value="RHF57533.1"/>
    <property type="molecule type" value="Genomic_DNA"/>
</dbReference>
<dbReference type="SUPFAM" id="SSF53335">
    <property type="entry name" value="S-adenosyl-L-methionine-dependent methyltransferases"/>
    <property type="match status" value="1"/>
</dbReference>
<dbReference type="InterPro" id="IPR031303">
    <property type="entry name" value="C5_meth_CS"/>
</dbReference>
<dbReference type="Pfam" id="PF00145">
    <property type="entry name" value="DNA_methylase"/>
    <property type="match status" value="1"/>
</dbReference>
<evidence type="ECO:0000256" key="5">
    <source>
        <dbReference type="PROSITE-ProRule" id="PRU01016"/>
    </source>
</evidence>
<keyword evidence="3 5" id="KW-0949">S-adenosyl-L-methionine</keyword>
<evidence type="ECO:0000313" key="9">
    <source>
        <dbReference type="Proteomes" id="UP000284902"/>
    </source>
</evidence>
<dbReference type="NCBIfam" id="TIGR00675">
    <property type="entry name" value="dcm"/>
    <property type="match status" value="1"/>
</dbReference>
<dbReference type="AlphaFoldDB" id="A0A414P1K9"/>
<dbReference type="EC" id="2.1.1.37" evidence="7"/>
<dbReference type="CDD" id="cd00315">
    <property type="entry name" value="Cyt_C5_DNA_methylase"/>
    <property type="match status" value="1"/>
</dbReference>
<keyword evidence="4" id="KW-0680">Restriction system</keyword>
<evidence type="ECO:0000256" key="4">
    <source>
        <dbReference type="ARBA" id="ARBA00022747"/>
    </source>
</evidence>
<dbReference type="Gene3D" id="3.90.120.10">
    <property type="entry name" value="DNA Methylase, subunit A, domain 2"/>
    <property type="match status" value="1"/>
</dbReference>
<dbReference type="GO" id="GO:0009307">
    <property type="term" value="P:DNA restriction-modification system"/>
    <property type="evidence" value="ECO:0007669"/>
    <property type="project" value="UniProtKB-KW"/>
</dbReference>
<sequence>MITIEKKSLAGYSFIDLFAGLGGFRIALESLGAKCVYSNEWNVPVQKVYADNFGDIPEGDITQVDENTIPDHDILCAGFPCQAFSISGKQRGFEDSRGTLFFDVARIVKAKKPKVVFMENVKNFATHDHGKTLEVVKRTMETLGYTFYQKVLNAVDYGIPQKRERIYMVCFRNDLGITGFSYPKPFKLTRHVENFLLDDEEMVKDLYVERPDTYFNGIEDDQYSNKSIRLGIVNKGGQGERIYSTKGIAITLSASGGGVFAKTGGYLINGKTRKLHPRECARIMGYPDTYKISDSKSQAYKQFGNSVVIDVLQLIGEEIGAVLERSGLERSESCQKK</sequence>
<dbReference type="InterPro" id="IPR018117">
    <property type="entry name" value="C5_DNA_meth_AS"/>
</dbReference>
<dbReference type="PANTHER" id="PTHR46098">
    <property type="entry name" value="TRNA (CYTOSINE(38)-C(5))-METHYLTRANSFERASE"/>
    <property type="match status" value="1"/>
</dbReference>
<evidence type="ECO:0000256" key="6">
    <source>
        <dbReference type="RuleBase" id="RU000416"/>
    </source>
</evidence>
<evidence type="ECO:0000256" key="1">
    <source>
        <dbReference type="ARBA" id="ARBA00022603"/>
    </source>
</evidence>
<gene>
    <name evidence="8" type="ORF">DW672_11875</name>
</gene>
<dbReference type="Proteomes" id="UP000284902">
    <property type="component" value="Unassembled WGS sequence"/>
</dbReference>
<dbReference type="PANTHER" id="PTHR46098:SF1">
    <property type="entry name" value="TRNA (CYTOSINE(38)-C(5))-METHYLTRANSFERASE"/>
    <property type="match status" value="1"/>
</dbReference>
<dbReference type="PROSITE" id="PS51679">
    <property type="entry name" value="SAM_MT_C5"/>
    <property type="match status" value="1"/>
</dbReference>
<comment type="caution">
    <text evidence="8">The sequence shown here is derived from an EMBL/GenBank/DDBJ whole genome shotgun (WGS) entry which is preliminary data.</text>
</comment>
<dbReference type="Gene3D" id="3.40.50.150">
    <property type="entry name" value="Vaccinia Virus protein VP39"/>
    <property type="match status" value="1"/>
</dbReference>
<name>A0A414P1K9_9FIRM</name>
<feature type="active site" evidence="5">
    <location>
        <position position="81"/>
    </location>
</feature>
<dbReference type="PROSITE" id="PS00095">
    <property type="entry name" value="C5_MTASE_2"/>
    <property type="match status" value="1"/>
</dbReference>
<dbReference type="InterPro" id="IPR050750">
    <property type="entry name" value="C5-MTase"/>
</dbReference>
<evidence type="ECO:0000256" key="7">
    <source>
        <dbReference type="RuleBase" id="RU000417"/>
    </source>
</evidence>
<keyword evidence="1 5" id="KW-0489">Methyltransferase</keyword>
<comment type="similarity">
    <text evidence="5 6">Belongs to the class I-like SAM-binding methyltransferase superfamily. C5-methyltransferase family.</text>
</comment>